<keyword evidence="2" id="KW-1185">Reference proteome</keyword>
<comment type="caution">
    <text evidence="1">The sequence shown here is derived from an EMBL/GenBank/DDBJ whole genome shotgun (WGS) entry which is preliminary data.</text>
</comment>
<evidence type="ECO:0000313" key="1">
    <source>
        <dbReference type="EMBL" id="KAI4296933.1"/>
    </source>
</evidence>
<gene>
    <name evidence="1" type="ORF">L6164_036850</name>
</gene>
<evidence type="ECO:0000313" key="2">
    <source>
        <dbReference type="Proteomes" id="UP000828941"/>
    </source>
</evidence>
<dbReference type="Proteomes" id="UP000828941">
    <property type="component" value="Chromosome 14"/>
</dbReference>
<dbReference type="EMBL" id="CM039439">
    <property type="protein sequence ID" value="KAI4296933.1"/>
    <property type="molecule type" value="Genomic_DNA"/>
</dbReference>
<name>A0ACB9KIA9_BAUVA</name>
<organism evidence="1 2">
    <name type="scientific">Bauhinia variegata</name>
    <name type="common">Purple orchid tree</name>
    <name type="synonym">Phanera variegata</name>
    <dbReference type="NCBI Taxonomy" id="167791"/>
    <lineage>
        <taxon>Eukaryota</taxon>
        <taxon>Viridiplantae</taxon>
        <taxon>Streptophyta</taxon>
        <taxon>Embryophyta</taxon>
        <taxon>Tracheophyta</taxon>
        <taxon>Spermatophyta</taxon>
        <taxon>Magnoliopsida</taxon>
        <taxon>eudicotyledons</taxon>
        <taxon>Gunneridae</taxon>
        <taxon>Pentapetalae</taxon>
        <taxon>rosids</taxon>
        <taxon>fabids</taxon>
        <taxon>Fabales</taxon>
        <taxon>Fabaceae</taxon>
        <taxon>Cercidoideae</taxon>
        <taxon>Cercideae</taxon>
        <taxon>Bauhiniinae</taxon>
        <taxon>Bauhinia</taxon>
    </lineage>
</organism>
<accession>A0ACB9KIA9</accession>
<sequence length="536" mass="60451">MAGSQSCISCRNTSLFRDDVSGDLICSSCGVLQPYDQFEAQIGGLTGPTGTFVRVGTAGTGSFYTYKERKVLEAHRLINEFTTVLGIPDKNGDVKAMISDITKGEFGQGDWFQVLIGACSYVVMRQVNCSLPMAEVVSAVGCDVFELGKMIQRVTDFLDLKKPEFPEFDIVNSLERTLKNSPSFYDIERSKMDIIRKQGIFLIQCAVKWFLSTGRRPLPLVVAVLVFVAELNQVEVRIEDLANEVHAVISTCRTRYKELLEALVKVAQALPWGKDINVKNIVKNAPFIMQYMERKSMSKSDEKRKNLGQLEVNLADVVSECLRRDDHYGDGTDVISSRNNSQYLLPEGNGYARSSTENVDRLRISPECLSMVYDKFLSQADHANTSRGNRAPKRKRLQFDFEDCSEWWSGKSELSKKLLLQQLLEKDVGLDVAPPSFTTGCLKCKRRREKINAAKQRINRIMHPLHTDLGDSANLSVTDVSHRGKWKKRKGATVDDVDWEDLIIETLLLHQVKEEEIEKGHYNTLMDLHVFNSGIV</sequence>
<protein>
    <submittedName>
        <fullName evidence="1">Uncharacterized protein</fullName>
    </submittedName>
</protein>
<reference evidence="1 2" key="1">
    <citation type="journal article" date="2022" name="DNA Res.">
        <title>Chromosomal-level genome assembly of the orchid tree Bauhinia variegata (Leguminosae; Cercidoideae) supports the allotetraploid origin hypothesis of Bauhinia.</title>
        <authorList>
            <person name="Zhong Y."/>
            <person name="Chen Y."/>
            <person name="Zheng D."/>
            <person name="Pang J."/>
            <person name="Liu Y."/>
            <person name="Luo S."/>
            <person name="Meng S."/>
            <person name="Qian L."/>
            <person name="Wei D."/>
            <person name="Dai S."/>
            <person name="Zhou R."/>
        </authorList>
    </citation>
    <scope>NUCLEOTIDE SEQUENCE [LARGE SCALE GENOMIC DNA]</scope>
    <source>
        <strain evidence="1">BV-YZ2020</strain>
    </source>
</reference>
<proteinExistence type="predicted"/>